<accession>A0A6C0D9Q3</accession>
<dbReference type="EMBL" id="MN739552">
    <property type="protein sequence ID" value="QHT12904.1"/>
    <property type="molecule type" value="Genomic_DNA"/>
</dbReference>
<organism evidence="2">
    <name type="scientific">viral metagenome</name>
    <dbReference type="NCBI Taxonomy" id="1070528"/>
    <lineage>
        <taxon>unclassified sequences</taxon>
        <taxon>metagenomes</taxon>
        <taxon>organismal metagenomes</taxon>
    </lineage>
</organism>
<dbReference type="AlphaFoldDB" id="A0A6C0D9Q3"/>
<protein>
    <recommendedName>
        <fullName evidence="1">UBC core domain-containing protein</fullName>
    </recommendedName>
</protein>
<reference evidence="2" key="1">
    <citation type="journal article" date="2020" name="Nature">
        <title>Giant virus diversity and host interactions through global metagenomics.</title>
        <authorList>
            <person name="Schulz F."/>
            <person name="Roux S."/>
            <person name="Paez-Espino D."/>
            <person name="Jungbluth S."/>
            <person name="Walsh D.A."/>
            <person name="Denef V.J."/>
            <person name="McMahon K.D."/>
            <person name="Konstantinidis K.T."/>
            <person name="Eloe-Fadrosh E.A."/>
            <person name="Kyrpides N.C."/>
            <person name="Woyke T."/>
        </authorList>
    </citation>
    <scope>NUCLEOTIDE SEQUENCE</scope>
    <source>
        <strain evidence="2">GVMAG-M-3300023174-130</strain>
    </source>
</reference>
<sequence length="208" mass="24946">MMSLDKIYRNRRRINQEYKRFCSDNKNDIYTFLEITGLNVRLELNGPKDTIYEKKKYKIHVMLSSDYPFEPPKIKVLTPIIHPNIYEGEVCVDILKHNWTPAYSIHTVMIVIYHLLAEPDISDVSIMTQSLSSNHLLYKKTSMRHFQVWGGRRDFIMYLARMRLLERKQPNETDKDNYSKVVEKNEKFKNILHVLSRRDYLHNIFAYL</sequence>
<name>A0A6C0D9Q3_9ZZZZ</name>
<dbReference type="Pfam" id="PF00179">
    <property type="entry name" value="UQ_con"/>
    <property type="match status" value="1"/>
</dbReference>
<dbReference type="SMART" id="SM00212">
    <property type="entry name" value="UBCc"/>
    <property type="match status" value="1"/>
</dbReference>
<dbReference type="PROSITE" id="PS50127">
    <property type="entry name" value="UBC_2"/>
    <property type="match status" value="1"/>
</dbReference>
<feature type="domain" description="UBC core" evidence="1">
    <location>
        <begin position="9"/>
        <end position="164"/>
    </location>
</feature>
<dbReference type="PANTHER" id="PTHR24067">
    <property type="entry name" value="UBIQUITIN-CONJUGATING ENZYME E2"/>
    <property type="match status" value="1"/>
</dbReference>
<proteinExistence type="predicted"/>
<dbReference type="CDD" id="cd00195">
    <property type="entry name" value="UBCc_UEV"/>
    <property type="match status" value="1"/>
</dbReference>
<evidence type="ECO:0000313" key="2">
    <source>
        <dbReference type="EMBL" id="QHT12904.1"/>
    </source>
</evidence>
<dbReference type="InterPro" id="IPR000608">
    <property type="entry name" value="UBC"/>
</dbReference>
<dbReference type="InterPro" id="IPR050113">
    <property type="entry name" value="Ub_conjugating_enzyme"/>
</dbReference>
<dbReference type="SUPFAM" id="SSF54495">
    <property type="entry name" value="UBC-like"/>
    <property type="match status" value="1"/>
</dbReference>
<dbReference type="Gene3D" id="3.10.110.10">
    <property type="entry name" value="Ubiquitin Conjugating Enzyme"/>
    <property type="match status" value="1"/>
</dbReference>
<evidence type="ECO:0000259" key="1">
    <source>
        <dbReference type="PROSITE" id="PS50127"/>
    </source>
</evidence>
<dbReference type="InterPro" id="IPR016135">
    <property type="entry name" value="UBQ-conjugating_enzyme/RWD"/>
</dbReference>